<dbReference type="InterPro" id="IPR012334">
    <property type="entry name" value="Pectin_lyas_fold"/>
</dbReference>
<keyword evidence="3" id="KW-1185">Reference proteome</keyword>
<dbReference type="PROSITE" id="PS51257">
    <property type="entry name" value="PROKAR_LIPOPROTEIN"/>
    <property type="match status" value="1"/>
</dbReference>
<evidence type="ECO:0000313" key="2">
    <source>
        <dbReference type="EMBL" id="KAJ8903424.1"/>
    </source>
</evidence>
<proteinExistence type="predicted"/>
<accession>A0AAV8ULJ3</accession>
<sequence length="391" mass="43125">MKTFALLFALFVVGCSCHEVIELNCSRDLRTQIESAPAHSELVADPTCQWTVRKMIRVRRPVTIRGLHAKLGSGIGNVPLMSVQSEGFTMTDFEFIGNVGTVAFKDREPLIWVTRGGFSIERGIMRDSSQNGITIQPMKSHQYDIVGGVVRDLVGYSNARDLVSITGYGSGEAVARNIVAENLRAYDQIERGTIEVTDGAKDVFIRDIYAENCFYAAALQDHDEFTPDSGAHVNRVFISNVIATRCTFAIHSEAFIAGHGDITINGVVARACKNAVLLDRMNRLVLSDVKVLNGRNQSTQVDIAHAKYVTLRDIHFFGGVGRSSAITLRQVEKARVFGVTLGDDTKFKYGITVNATVGKTKAFSTLEFDSTDLEAARNQEIRYYRFYGDGS</sequence>
<evidence type="ECO:0008006" key="4">
    <source>
        <dbReference type="Google" id="ProtNLM"/>
    </source>
</evidence>
<protein>
    <recommendedName>
        <fullName evidence="4">Right handed beta helix domain-containing protein</fullName>
    </recommendedName>
</protein>
<gene>
    <name evidence="2" type="ORF">NDN08_004532</name>
</gene>
<reference evidence="2 3" key="1">
    <citation type="journal article" date="2023" name="Nat. Commun.">
        <title>Origin of minicircular mitochondrial genomes in red algae.</title>
        <authorList>
            <person name="Lee Y."/>
            <person name="Cho C.H."/>
            <person name="Lee Y.M."/>
            <person name="Park S.I."/>
            <person name="Yang J.H."/>
            <person name="West J.A."/>
            <person name="Bhattacharya D."/>
            <person name="Yoon H.S."/>
        </authorList>
    </citation>
    <scope>NUCLEOTIDE SEQUENCE [LARGE SCALE GENOMIC DNA]</scope>
    <source>
        <strain evidence="2 3">CCMP1338</strain>
        <tissue evidence="2">Whole cell</tissue>
    </source>
</reference>
<keyword evidence="1" id="KW-0732">Signal</keyword>
<feature type="chain" id="PRO_5043317042" description="Right handed beta helix domain-containing protein" evidence="1">
    <location>
        <begin position="18"/>
        <end position="391"/>
    </location>
</feature>
<name>A0AAV8ULJ3_9RHOD</name>
<dbReference type="Gene3D" id="2.160.20.10">
    <property type="entry name" value="Single-stranded right-handed beta-helix, Pectin lyase-like"/>
    <property type="match status" value="1"/>
</dbReference>
<dbReference type="EMBL" id="JAMWBK010000007">
    <property type="protein sequence ID" value="KAJ8903424.1"/>
    <property type="molecule type" value="Genomic_DNA"/>
</dbReference>
<evidence type="ECO:0000256" key="1">
    <source>
        <dbReference type="SAM" id="SignalP"/>
    </source>
</evidence>
<dbReference type="SUPFAM" id="SSF51126">
    <property type="entry name" value="Pectin lyase-like"/>
    <property type="match status" value="1"/>
</dbReference>
<evidence type="ECO:0000313" key="3">
    <source>
        <dbReference type="Proteomes" id="UP001157974"/>
    </source>
</evidence>
<dbReference type="AlphaFoldDB" id="A0AAV8ULJ3"/>
<feature type="signal peptide" evidence="1">
    <location>
        <begin position="1"/>
        <end position="17"/>
    </location>
</feature>
<dbReference type="InterPro" id="IPR011050">
    <property type="entry name" value="Pectin_lyase_fold/virulence"/>
</dbReference>
<dbReference type="Proteomes" id="UP001157974">
    <property type="component" value="Unassembled WGS sequence"/>
</dbReference>
<organism evidence="2 3">
    <name type="scientific">Rhodosorus marinus</name>
    <dbReference type="NCBI Taxonomy" id="101924"/>
    <lineage>
        <taxon>Eukaryota</taxon>
        <taxon>Rhodophyta</taxon>
        <taxon>Stylonematophyceae</taxon>
        <taxon>Stylonematales</taxon>
        <taxon>Stylonemataceae</taxon>
        <taxon>Rhodosorus</taxon>
    </lineage>
</organism>
<comment type="caution">
    <text evidence="2">The sequence shown here is derived from an EMBL/GenBank/DDBJ whole genome shotgun (WGS) entry which is preliminary data.</text>
</comment>